<comment type="subunit">
    <text evidence="2 7">Homodimer.</text>
</comment>
<dbReference type="InterPro" id="IPR036566">
    <property type="entry name" value="PYNP-like_C_sf"/>
</dbReference>
<dbReference type="NCBIfam" id="NF004490">
    <property type="entry name" value="PRK05820.1"/>
    <property type="match status" value="1"/>
</dbReference>
<evidence type="ECO:0000313" key="9">
    <source>
        <dbReference type="EMBL" id="GEO37220.1"/>
    </source>
</evidence>
<dbReference type="InterPro" id="IPR017459">
    <property type="entry name" value="Glycosyl_Trfase_fam3_N_dom"/>
</dbReference>
<dbReference type="EC" id="2.4.2.4" evidence="3 7"/>
<dbReference type="HAMAP" id="MF_01628">
    <property type="entry name" value="Thymid_phosp"/>
    <property type="match status" value="1"/>
</dbReference>
<dbReference type="InterPro" id="IPR013465">
    <property type="entry name" value="Thymidine_Pase"/>
</dbReference>
<comment type="pathway">
    <text evidence="7">Pyrimidine metabolism; dTMP biosynthesis via salvage pathway; dTMP from thymine: step 1/2.</text>
</comment>
<keyword evidence="5 7" id="KW-0808">Transferase</keyword>
<dbReference type="GO" id="GO:0006206">
    <property type="term" value="P:pyrimidine nucleobase metabolic process"/>
    <property type="evidence" value="ECO:0007669"/>
    <property type="project" value="InterPro"/>
</dbReference>
<dbReference type="OrthoDB" id="9763887at2"/>
<dbReference type="InterPro" id="IPR017872">
    <property type="entry name" value="Pyrmidine_PPase_CS"/>
</dbReference>
<dbReference type="GO" id="GO:0005829">
    <property type="term" value="C:cytosol"/>
    <property type="evidence" value="ECO:0007669"/>
    <property type="project" value="TreeGrafter"/>
</dbReference>
<dbReference type="InterPro" id="IPR035902">
    <property type="entry name" value="Nuc_phospho_transferase"/>
</dbReference>
<comment type="catalytic activity">
    <reaction evidence="6 7">
        <text>thymidine + phosphate = 2-deoxy-alpha-D-ribose 1-phosphate + thymine</text>
        <dbReference type="Rhea" id="RHEA:16037"/>
        <dbReference type="ChEBI" id="CHEBI:17748"/>
        <dbReference type="ChEBI" id="CHEBI:17821"/>
        <dbReference type="ChEBI" id="CHEBI:43474"/>
        <dbReference type="ChEBI" id="CHEBI:57259"/>
        <dbReference type="EC" id="2.4.2.4"/>
    </reaction>
</comment>
<evidence type="ECO:0000256" key="3">
    <source>
        <dbReference type="ARBA" id="ARBA00011892"/>
    </source>
</evidence>
<sequence>MLPQEIIRVKRDGGRLNEAQIQRFIQGVTSGAVTEGQIAAFCMAVLFRGMDLDERVALTLAMTRSGTVLDWKPLNLPGPILDKHSTGGVGDKVSLILAPAIAACGGFVPMISGRGLGHTGGTLDKLDSIPGYVSLPDRTTLERVIRDAGCAIIGATDAFAPADKRVYAVRDITATVESLDLITASILSKKLAAGLDALVMDVKFGSGAFMAEFDDAVALAESIVTVATGAGMPTVALLTDMNEVLGRTAGNALEVRESIDLLTGAGHDPRLYEVTAALSAELLVLGGLCPDTAAARTRFDDVISSGAAAERFGRMVSALGGPADLMENPDRYLASAPVVREVHADASGSIAAIDTRALGVAVVALGGGRSRVQDPIDPAVGLSAVAGLGAAAGPQGSPQSGPLAIVHARSEDEAEAAADAVRAAFTIGAPAPVPTSPVARRLAH</sequence>
<evidence type="ECO:0000256" key="4">
    <source>
        <dbReference type="ARBA" id="ARBA00022676"/>
    </source>
</evidence>
<dbReference type="Pfam" id="PF00591">
    <property type="entry name" value="Glycos_transf_3"/>
    <property type="match status" value="1"/>
</dbReference>
<dbReference type="PROSITE" id="PS00647">
    <property type="entry name" value="THYMID_PHOSPHORYLASE"/>
    <property type="match status" value="1"/>
</dbReference>
<dbReference type="InterPro" id="IPR036320">
    <property type="entry name" value="Glycosyl_Trfase_fam3_N_dom_sf"/>
</dbReference>
<feature type="domain" description="Pyrimidine nucleoside phosphorylase C-terminal" evidence="8">
    <location>
        <begin position="349"/>
        <end position="428"/>
    </location>
</feature>
<dbReference type="NCBIfam" id="TIGR02643">
    <property type="entry name" value="T_phosphoryl"/>
    <property type="match status" value="1"/>
</dbReference>
<dbReference type="GO" id="GO:0004645">
    <property type="term" value="F:1,4-alpha-oligoglucan phosphorylase activity"/>
    <property type="evidence" value="ECO:0007669"/>
    <property type="project" value="InterPro"/>
</dbReference>
<keyword evidence="10" id="KW-1185">Reference proteome</keyword>
<dbReference type="Pfam" id="PF02885">
    <property type="entry name" value="Glycos_trans_3N"/>
    <property type="match status" value="1"/>
</dbReference>
<dbReference type="Pfam" id="PF07831">
    <property type="entry name" value="PYNP_C"/>
    <property type="match status" value="1"/>
</dbReference>
<dbReference type="GO" id="GO:0046104">
    <property type="term" value="P:thymidine metabolic process"/>
    <property type="evidence" value="ECO:0007669"/>
    <property type="project" value="UniProtKB-UniRule"/>
</dbReference>
<dbReference type="SUPFAM" id="SSF52418">
    <property type="entry name" value="Nucleoside phosphorylase/phosphoribosyltransferase catalytic domain"/>
    <property type="match status" value="1"/>
</dbReference>
<comment type="function">
    <text evidence="7">The enzymes which catalyze the reversible phosphorolysis of pyrimidine nucleosides are involved in the degradation of these compounds and in their utilization as carbon and energy sources, or in the rescue of pyrimidine bases for nucleotide synthesis.</text>
</comment>
<dbReference type="PANTHER" id="PTHR10515">
    <property type="entry name" value="THYMIDINE PHOSPHORYLASE"/>
    <property type="match status" value="1"/>
</dbReference>
<reference evidence="9 10" key="1">
    <citation type="submission" date="2019-07" db="EMBL/GenBank/DDBJ databases">
        <title>Whole genome shotgun sequence of Skermanella aerolata NBRC 106429.</title>
        <authorList>
            <person name="Hosoyama A."/>
            <person name="Uohara A."/>
            <person name="Ohji S."/>
            <person name="Ichikawa N."/>
        </authorList>
    </citation>
    <scope>NUCLEOTIDE SEQUENCE [LARGE SCALE GENOMIC DNA]</scope>
    <source>
        <strain evidence="9 10">NBRC 106429</strain>
    </source>
</reference>
<evidence type="ECO:0000256" key="7">
    <source>
        <dbReference type="HAMAP-Rule" id="MF_01628"/>
    </source>
</evidence>
<dbReference type="SMART" id="SM00941">
    <property type="entry name" value="PYNP_C"/>
    <property type="match status" value="1"/>
</dbReference>
<dbReference type="RefSeq" id="WP_044433072.1">
    <property type="nucleotide sequence ID" value="NZ_BJYZ01000006.1"/>
</dbReference>
<dbReference type="Gene3D" id="1.20.970.10">
    <property type="entry name" value="Transferase, Pyrimidine Nucleoside Phosphorylase, Chain C"/>
    <property type="match status" value="1"/>
</dbReference>
<accession>A0A512DM30</accession>
<dbReference type="Gene3D" id="3.40.1030.10">
    <property type="entry name" value="Nucleoside phosphorylase/phosphoribosyltransferase catalytic domain"/>
    <property type="match status" value="1"/>
</dbReference>
<proteinExistence type="inferred from homology"/>
<protein>
    <recommendedName>
        <fullName evidence="3 7">Thymidine phosphorylase</fullName>
        <ecNumber evidence="3 7">2.4.2.4</ecNumber>
    </recommendedName>
    <alternativeName>
        <fullName evidence="7">TdRPase</fullName>
    </alternativeName>
</protein>
<dbReference type="GO" id="GO:0009032">
    <property type="term" value="F:thymidine phosphorylase activity"/>
    <property type="evidence" value="ECO:0007669"/>
    <property type="project" value="UniProtKB-UniRule"/>
</dbReference>
<comment type="caution">
    <text evidence="9">The sequence shown here is derived from an EMBL/GenBank/DDBJ whole genome shotgun (WGS) entry which is preliminary data.</text>
</comment>
<dbReference type="UniPathway" id="UPA00578">
    <property type="reaction ID" value="UER00638"/>
</dbReference>
<keyword evidence="4 7" id="KW-0328">Glycosyltransferase</keyword>
<dbReference type="EMBL" id="BJYZ01000006">
    <property type="protein sequence ID" value="GEO37220.1"/>
    <property type="molecule type" value="Genomic_DNA"/>
</dbReference>
<gene>
    <name evidence="7 9" type="primary">deoA</name>
    <name evidence="9" type="ORF">SAE02_13680</name>
</gene>
<evidence type="ECO:0000259" key="8">
    <source>
        <dbReference type="SMART" id="SM00941"/>
    </source>
</evidence>
<dbReference type="FunFam" id="3.40.1030.10:FF:000001">
    <property type="entry name" value="Thymidine phosphorylase"/>
    <property type="match status" value="1"/>
</dbReference>
<dbReference type="InterPro" id="IPR000312">
    <property type="entry name" value="Glycosyl_Trfase_fam3"/>
</dbReference>
<evidence type="ECO:0000256" key="5">
    <source>
        <dbReference type="ARBA" id="ARBA00022679"/>
    </source>
</evidence>
<dbReference type="InterPro" id="IPR013102">
    <property type="entry name" value="PYNP_C"/>
</dbReference>
<dbReference type="AlphaFoldDB" id="A0A512DM30"/>
<comment type="similarity">
    <text evidence="1 7">Belongs to the thymidine/pyrimidine-nucleoside phosphorylase family.</text>
</comment>
<dbReference type="PIRSF" id="PIRSF000478">
    <property type="entry name" value="TP_PyNP"/>
    <property type="match status" value="1"/>
</dbReference>
<evidence type="ECO:0000313" key="10">
    <source>
        <dbReference type="Proteomes" id="UP000321523"/>
    </source>
</evidence>
<dbReference type="SUPFAM" id="SSF54680">
    <property type="entry name" value="Pyrimidine nucleoside phosphorylase C-terminal domain"/>
    <property type="match status" value="1"/>
</dbReference>
<dbReference type="InterPro" id="IPR018090">
    <property type="entry name" value="Pyrmidine_PPas_bac/euk"/>
</dbReference>
<organism evidence="9 10">
    <name type="scientific">Skermanella aerolata</name>
    <dbReference type="NCBI Taxonomy" id="393310"/>
    <lineage>
        <taxon>Bacteria</taxon>
        <taxon>Pseudomonadati</taxon>
        <taxon>Pseudomonadota</taxon>
        <taxon>Alphaproteobacteria</taxon>
        <taxon>Rhodospirillales</taxon>
        <taxon>Azospirillaceae</taxon>
        <taxon>Skermanella</taxon>
    </lineage>
</organism>
<dbReference type="Gene3D" id="3.90.1170.30">
    <property type="entry name" value="Pyrimidine nucleoside phosphorylase-like, C-terminal domain"/>
    <property type="match status" value="1"/>
</dbReference>
<evidence type="ECO:0000256" key="2">
    <source>
        <dbReference type="ARBA" id="ARBA00011738"/>
    </source>
</evidence>
<evidence type="ECO:0000256" key="6">
    <source>
        <dbReference type="ARBA" id="ARBA00048550"/>
    </source>
</evidence>
<evidence type="ECO:0000256" key="1">
    <source>
        <dbReference type="ARBA" id="ARBA00006915"/>
    </source>
</evidence>
<name>A0A512DM30_9PROT</name>
<dbReference type="NCBIfam" id="TIGR02644">
    <property type="entry name" value="Y_phosphoryl"/>
    <property type="match status" value="1"/>
</dbReference>
<dbReference type="PANTHER" id="PTHR10515:SF0">
    <property type="entry name" value="THYMIDINE PHOSPHORYLASE"/>
    <property type="match status" value="1"/>
</dbReference>
<dbReference type="Proteomes" id="UP000321523">
    <property type="component" value="Unassembled WGS sequence"/>
</dbReference>
<dbReference type="InterPro" id="IPR000053">
    <property type="entry name" value="Thymidine/pyrmidine_PPase"/>
</dbReference>
<dbReference type="SUPFAM" id="SSF47648">
    <property type="entry name" value="Nucleoside phosphorylase/phosphoribosyltransferase N-terminal domain"/>
    <property type="match status" value="1"/>
</dbReference>